<dbReference type="InterPro" id="IPR013162">
    <property type="entry name" value="CD80_C2-set"/>
</dbReference>
<feature type="domain" description="Ig-like" evidence="3">
    <location>
        <begin position="1"/>
        <end position="88"/>
    </location>
</feature>
<comment type="caution">
    <text evidence="4">The sequence shown here is derived from an EMBL/GenBank/DDBJ whole genome shotgun (WGS) entry which is preliminary data.</text>
</comment>
<dbReference type="PROSITE" id="PS50835">
    <property type="entry name" value="IG_LIKE"/>
    <property type="match status" value="2"/>
</dbReference>
<reference evidence="4" key="1">
    <citation type="submission" date="2021-10" db="EMBL/GenBank/DDBJ databases">
        <title>Tropical sea cucumber genome reveals ecological adaptation and Cuvierian tubules defense mechanism.</title>
        <authorList>
            <person name="Chen T."/>
        </authorList>
    </citation>
    <scope>NUCLEOTIDE SEQUENCE</scope>
    <source>
        <strain evidence="4">Nanhai2018</strain>
        <tissue evidence="4">Muscle</tissue>
    </source>
</reference>
<dbReference type="EMBL" id="JAIZAY010000006">
    <property type="protein sequence ID" value="KAJ8039727.1"/>
    <property type="molecule type" value="Genomic_DNA"/>
</dbReference>
<sequence length="252" mass="28132">MSYDGKQITTPKYVSLHQEINVTCEALKARPKANVTWINTEGSTVNTVVSSILSTGTLFSTVSMLTFSMTDESIDLDCVISLKEANFTQTIHGTFNIYVLPKLQLIINGETVSNGSIFPINDVAYQITCNALKARPTAFLSWTRNKLPFDDRIIPVDYIRNTNTNSTVSTFMYKPIENETVSCISRLGEISVTEEVSARFLSYDNNEDKIPILLWMIPSASAIALILLLCLVCVPYVFVKRMRAYLSTNIAE</sequence>
<accession>A0A9Q1C7C4</accession>
<protein>
    <recommendedName>
        <fullName evidence="3">Ig-like domain-containing protein</fullName>
    </recommendedName>
</protein>
<dbReference type="SUPFAM" id="SSF48726">
    <property type="entry name" value="Immunoglobulin"/>
    <property type="match status" value="1"/>
</dbReference>
<feature type="domain" description="Ig-like" evidence="3">
    <location>
        <begin position="101"/>
        <end position="197"/>
    </location>
</feature>
<dbReference type="AlphaFoldDB" id="A0A9Q1C7C4"/>
<dbReference type="Gene3D" id="2.60.40.10">
    <property type="entry name" value="Immunoglobulins"/>
    <property type="match status" value="1"/>
</dbReference>
<gene>
    <name evidence="4" type="ORF">HOLleu_13822</name>
</gene>
<evidence type="ECO:0000313" key="5">
    <source>
        <dbReference type="Proteomes" id="UP001152320"/>
    </source>
</evidence>
<evidence type="ECO:0000256" key="2">
    <source>
        <dbReference type="SAM" id="Phobius"/>
    </source>
</evidence>
<evidence type="ECO:0000259" key="3">
    <source>
        <dbReference type="PROSITE" id="PS50835"/>
    </source>
</evidence>
<dbReference type="Pfam" id="PF08205">
    <property type="entry name" value="C2-set_2"/>
    <property type="match status" value="1"/>
</dbReference>
<name>A0A9Q1C7C4_HOLLE</name>
<keyword evidence="1" id="KW-1015">Disulfide bond</keyword>
<proteinExistence type="predicted"/>
<dbReference type="InterPro" id="IPR036179">
    <property type="entry name" value="Ig-like_dom_sf"/>
</dbReference>
<organism evidence="4 5">
    <name type="scientific">Holothuria leucospilota</name>
    <name type="common">Black long sea cucumber</name>
    <name type="synonym">Mertensiothuria leucospilota</name>
    <dbReference type="NCBI Taxonomy" id="206669"/>
    <lineage>
        <taxon>Eukaryota</taxon>
        <taxon>Metazoa</taxon>
        <taxon>Echinodermata</taxon>
        <taxon>Eleutherozoa</taxon>
        <taxon>Echinozoa</taxon>
        <taxon>Holothuroidea</taxon>
        <taxon>Aspidochirotacea</taxon>
        <taxon>Aspidochirotida</taxon>
        <taxon>Holothuriidae</taxon>
        <taxon>Holothuria</taxon>
    </lineage>
</organism>
<keyword evidence="2" id="KW-0472">Membrane</keyword>
<feature type="transmembrane region" description="Helical" evidence="2">
    <location>
        <begin position="212"/>
        <end position="239"/>
    </location>
</feature>
<keyword evidence="5" id="KW-1185">Reference proteome</keyword>
<keyword evidence="2" id="KW-0812">Transmembrane</keyword>
<evidence type="ECO:0000256" key="1">
    <source>
        <dbReference type="ARBA" id="ARBA00023157"/>
    </source>
</evidence>
<dbReference type="Proteomes" id="UP001152320">
    <property type="component" value="Chromosome 6"/>
</dbReference>
<evidence type="ECO:0000313" key="4">
    <source>
        <dbReference type="EMBL" id="KAJ8039727.1"/>
    </source>
</evidence>
<keyword evidence="2" id="KW-1133">Transmembrane helix</keyword>
<dbReference type="InterPro" id="IPR007110">
    <property type="entry name" value="Ig-like_dom"/>
</dbReference>
<dbReference type="InterPro" id="IPR013783">
    <property type="entry name" value="Ig-like_fold"/>
</dbReference>